<name>Q0CGC1_ASPTN</name>
<dbReference type="Proteomes" id="UP000007963">
    <property type="component" value="Unassembled WGS sequence"/>
</dbReference>
<feature type="region of interest" description="Disordered" evidence="1">
    <location>
        <begin position="36"/>
        <end position="55"/>
    </location>
</feature>
<dbReference type="AlphaFoldDB" id="Q0CGC1"/>
<gene>
    <name evidence="2" type="ORF">ATEG_07271</name>
</gene>
<evidence type="ECO:0000256" key="1">
    <source>
        <dbReference type="SAM" id="MobiDB-lite"/>
    </source>
</evidence>
<proteinExistence type="predicted"/>
<evidence type="ECO:0000313" key="3">
    <source>
        <dbReference type="Proteomes" id="UP000007963"/>
    </source>
</evidence>
<dbReference type="RefSeq" id="XP_001209957.1">
    <property type="nucleotide sequence ID" value="XM_001209957.1"/>
</dbReference>
<dbReference type="VEuPathDB" id="FungiDB:ATEG_07271"/>
<dbReference type="GeneID" id="4319018"/>
<evidence type="ECO:0000313" key="2">
    <source>
        <dbReference type="EMBL" id="EAU32655.1"/>
    </source>
</evidence>
<protein>
    <submittedName>
        <fullName evidence="2">Uncharacterized protein</fullName>
    </submittedName>
</protein>
<accession>Q0CGC1</accession>
<dbReference type="HOGENOM" id="CLU_1586129_0_0_1"/>
<sequence>MPGERRQRGRKGIARRIRGIEPRVPRLSGECGAYEAARSGEADTPEVVTTEASAGDSPVCEVAGGVNRLLTLGVGGGWEVDGVGYLTEAAALPKKLGAGSSKLGSDGAADRREFNGGGGGFRASRADPMPGGGGGTARAARLATVSREKPSGGGGKRSTASTDDGWAE</sequence>
<organism evidence="2 3">
    <name type="scientific">Aspergillus terreus (strain NIH 2624 / FGSC A1156)</name>
    <dbReference type="NCBI Taxonomy" id="341663"/>
    <lineage>
        <taxon>Eukaryota</taxon>
        <taxon>Fungi</taxon>
        <taxon>Dikarya</taxon>
        <taxon>Ascomycota</taxon>
        <taxon>Pezizomycotina</taxon>
        <taxon>Eurotiomycetes</taxon>
        <taxon>Eurotiomycetidae</taxon>
        <taxon>Eurotiales</taxon>
        <taxon>Aspergillaceae</taxon>
        <taxon>Aspergillus</taxon>
        <taxon>Aspergillus subgen. Circumdati</taxon>
    </lineage>
</organism>
<dbReference type="EMBL" id="CH476603">
    <property type="protein sequence ID" value="EAU32655.1"/>
    <property type="molecule type" value="Genomic_DNA"/>
</dbReference>
<reference evidence="3" key="1">
    <citation type="submission" date="2005-09" db="EMBL/GenBank/DDBJ databases">
        <title>Annotation of the Aspergillus terreus NIH2624 genome.</title>
        <authorList>
            <person name="Birren B.W."/>
            <person name="Lander E.S."/>
            <person name="Galagan J.E."/>
            <person name="Nusbaum C."/>
            <person name="Devon K."/>
            <person name="Henn M."/>
            <person name="Ma L.-J."/>
            <person name="Jaffe D.B."/>
            <person name="Butler J."/>
            <person name="Alvarez P."/>
            <person name="Gnerre S."/>
            <person name="Grabherr M."/>
            <person name="Kleber M."/>
            <person name="Mauceli E.W."/>
            <person name="Brockman W."/>
            <person name="Rounsley S."/>
            <person name="Young S.K."/>
            <person name="LaButti K."/>
            <person name="Pushparaj V."/>
            <person name="DeCaprio D."/>
            <person name="Crawford M."/>
            <person name="Koehrsen M."/>
            <person name="Engels R."/>
            <person name="Montgomery P."/>
            <person name="Pearson M."/>
            <person name="Howarth C."/>
            <person name="Larson L."/>
            <person name="Luoma S."/>
            <person name="White J."/>
            <person name="Alvarado L."/>
            <person name="Kodira C.D."/>
            <person name="Zeng Q."/>
            <person name="Oleary S."/>
            <person name="Yandava C."/>
            <person name="Denning D.W."/>
            <person name="Nierman W.C."/>
            <person name="Milne T."/>
            <person name="Madden K."/>
        </authorList>
    </citation>
    <scope>NUCLEOTIDE SEQUENCE [LARGE SCALE GENOMIC DNA]</scope>
    <source>
        <strain evidence="3">NIH 2624 / FGSC A1156</strain>
    </source>
</reference>
<feature type="region of interest" description="Disordered" evidence="1">
    <location>
        <begin position="96"/>
        <end position="168"/>
    </location>
</feature>